<comment type="similarity">
    <text evidence="2">Belongs to the bacteroidetes fimbrillin superfamily. FimB/Mfa2 family.</text>
</comment>
<keyword evidence="5" id="KW-0564">Palmitate</keyword>
<keyword evidence="6" id="KW-0998">Cell outer membrane</keyword>
<evidence type="ECO:0000256" key="7">
    <source>
        <dbReference type="ARBA" id="ARBA00023288"/>
    </source>
</evidence>
<dbReference type="RefSeq" id="WP_251967236.1">
    <property type="nucleotide sequence ID" value="NZ_CP146284.1"/>
</dbReference>
<keyword evidence="3" id="KW-0732">Signal</keyword>
<organism evidence="8 9">
    <name type="scientific">Parabacteroides absconsus</name>
    <dbReference type="NCBI Taxonomy" id="2951805"/>
    <lineage>
        <taxon>Bacteria</taxon>
        <taxon>Pseudomonadati</taxon>
        <taxon>Bacteroidota</taxon>
        <taxon>Bacteroidia</taxon>
        <taxon>Bacteroidales</taxon>
        <taxon>Tannerellaceae</taxon>
        <taxon>Parabacteroides</taxon>
    </lineage>
</organism>
<proteinExistence type="inferred from homology"/>
<sequence>MKRIILAGTLLLMTVASCSKDDEYDDPISSLNLVSPELTAYVNNTDQSTSPLTGFLDIYPCTKGTSVYFGNYIDEKLTVFNAFYPIENGEIYSGYYRKLLLPEDTYNLVYWGTPVSNDDTYDSPSIKNPEITLGADLSTLYLELRKNQKDDTYNPTFDLVYAVKEKNLASDDLSTSLDRAVAGLKVIVKTADDSQLSSNISTMEVRINNIAEKLNFYTAQPENKTKTVKFALNKSADGKQMTNGTVMLFPSDENPLLELNITLSDGSVHSVSKKLNTTLTANNRLTLTIIIGDTVGEDSSEKGYFTVRNWIENSETIEFPTIP</sequence>
<dbReference type="Proteomes" id="UP001320603">
    <property type="component" value="Chromosome"/>
</dbReference>
<evidence type="ECO:0000256" key="1">
    <source>
        <dbReference type="ARBA" id="ARBA00004442"/>
    </source>
</evidence>
<keyword evidence="9" id="KW-1185">Reference proteome</keyword>
<reference evidence="8 9" key="1">
    <citation type="submission" date="2024-02" db="EMBL/GenBank/DDBJ databases">
        <title>Whole genome sequencing of Parabacteroides sp. AD58.</title>
        <authorList>
            <person name="Chaplin A.V."/>
            <person name="Pikina A.P."/>
            <person name="Sokolova S.R."/>
            <person name="Korostin D.O."/>
            <person name="Efimov B.A."/>
        </authorList>
    </citation>
    <scope>NUCLEOTIDE SEQUENCE [LARGE SCALE GENOMIC DNA]</scope>
    <source>
        <strain evidence="8 9">AD58</strain>
    </source>
</reference>
<accession>A0ABZ2IRM6</accession>
<keyword evidence="4" id="KW-0472">Membrane</keyword>
<evidence type="ECO:0000313" key="9">
    <source>
        <dbReference type="Proteomes" id="UP001320603"/>
    </source>
</evidence>
<dbReference type="EMBL" id="CP146284">
    <property type="protein sequence ID" value="WWV66055.1"/>
    <property type="molecule type" value="Genomic_DNA"/>
</dbReference>
<name>A0ABZ2IRM6_9BACT</name>
<dbReference type="Pfam" id="PF08842">
    <property type="entry name" value="Mfa2"/>
    <property type="match status" value="1"/>
</dbReference>
<evidence type="ECO:0000256" key="6">
    <source>
        <dbReference type="ARBA" id="ARBA00023237"/>
    </source>
</evidence>
<evidence type="ECO:0000313" key="8">
    <source>
        <dbReference type="EMBL" id="WWV66055.1"/>
    </source>
</evidence>
<evidence type="ECO:0000256" key="5">
    <source>
        <dbReference type="ARBA" id="ARBA00023139"/>
    </source>
</evidence>
<comment type="subcellular location">
    <subcellularLocation>
        <location evidence="1">Cell outer membrane</location>
    </subcellularLocation>
</comment>
<dbReference type="InterPro" id="IPR014941">
    <property type="entry name" value="FimB/Mfa2/Mfa3"/>
</dbReference>
<keyword evidence="7" id="KW-0449">Lipoprotein</keyword>
<evidence type="ECO:0000256" key="3">
    <source>
        <dbReference type="ARBA" id="ARBA00022729"/>
    </source>
</evidence>
<protein>
    <submittedName>
        <fullName evidence="8">FimB/Mfa2 family fimbrial subunit</fullName>
    </submittedName>
</protein>
<gene>
    <name evidence="8" type="ORF">NEE14_013820</name>
</gene>
<dbReference type="PROSITE" id="PS51257">
    <property type="entry name" value="PROKAR_LIPOPROTEIN"/>
    <property type="match status" value="1"/>
</dbReference>
<evidence type="ECO:0000256" key="4">
    <source>
        <dbReference type="ARBA" id="ARBA00023136"/>
    </source>
</evidence>
<evidence type="ECO:0000256" key="2">
    <source>
        <dbReference type="ARBA" id="ARBA00007248"/>
    </source>
</evidence>